<evidence type="ECO:0000313" key="2">
    <source>
        <dbReference type="EMBL" id="KAK7021862.1"/>
    </source>
</evidence>
<comment type="caution">
    <text evidence="2">The sequence shown here is derived from an EMBL/GenBank/DDBJ whole genome shotgun (WGS) entry which is preliminary data.</text>
</comment>
<evidence type="ECO:0000256" key="1">
    <source>
        <dbReference type="SAM" id="MobiDB-lite"/>
    </source>
</evidence>
<sequence>MPATRRSLGKPATRDAFDDNGSLERGGGNSGGQEEVSESSVSSPPAVSDGDRSASDNAVKTVLYFPVEGTPRLVDIPRVRLRGRQYRPYVDGYGLGDVCVTYMFTEPADHYLVAYLDQTLAFQTLRNSFVTHMLQVLVGPGKNRPWFGPLLVEYQREGALNIENMKEEVVCVVRHLHAIYERLHKDPQVVYDAVPIDSTVKAVSPAEFFFRYHGDVEALLE</sequence>
<accession>A0AAW0B8Z8</accession>
<organism evidence="2 3">
    <name type="scientific">Paramarasmius palmivorus</name>
    <dbReference type="NCBI Taxonomy" id="297713"/>
    <lineage>
        <taxon>Eukaryota</taxon>
        <taxon>Fungi</taxon>
        <taxon>Dikarya</taxon>
        <taxon>Basidiomycota</taxon>
        <taxon>Agaricomycotina</taxon>
        <taxon>Agaricomycetes</taxon>
        <taxon>Agaricomycetidae</taxon>
        <taxon>Agaricales</taxon>
        <taxon>Marasmiineae</taxon>
        <taxon>Marasmiaceae</taxon>
        <taxon>Paramarasmius</taxon>
    </lineage>
</organism>
<dbReference type="EMBL" id="JAYKXP010000160">
    <property type="protein sequence ID" value="KAK7021862.1"/>
    <property type="molecule type" value="Genomic_DNA"/>
</dbReference>
<keyword evidence="3" id="KW-1185">Reference proteome</keyword>
<dbReference type="AlphaFoldDB" id="A0AAW0B8Z8"/>
<feature type="compositionally biased region" description="Low complexity" evidence="1">
    <location>
        <begin position="32"/>
        <end position="43"/>
    </location>
</feature>
<gene>
    <name evidence="2" type="ORF">VNI00_017209</name>
</gene>
<evidence type="ECO:0000313" key="3">
    <source>
        <dbReference type="Proteomes" id="UP001383192"/>
    </source>
</evidence>
<feature type="region of interest" description="Disordered" evidence="1">
    <location>
        <begin position="1"/>
        <end position="54"/>
    </location>
</feature>
<reference evidence="2 3" key="1">
    <citation type="submission" date="2024-01" db="EMBL/GenBank/DDBJ databases">
        <title>A draft genome for a cacao thread blight-causing isolate of Paramarasmius palmivorus.</title>
        <authorList>
            <person name="Baruah I.K."/>
            <person name="Bukari Y."/>
            <person name="Amoako-Attah I."/>
            <person name="Meinhardt L.W."/>
            <person name="Bailey B.A."/>
            <person name="Cohen S.P."/>
        </authorList>
    </citation>
    <scope>NUCLEOTIDE SEQUENCE [LARGE SCALE GENOMIC DNA]</scope>
    <source>
        <strain evidence="2 3">GH-12</strain>
    </source>
</reference>
<name>A0AAW0B8Z8_9AGAR</name>
<proteinExistence type="predicted"/>
<dbReference type="Proteomes" id="UP001383192">
    <property type="component" value="Unassembled WGS sequence"/>
</dbReference>
<protein>
    <submittedName>
        <fullName evidence="2">Uncharacterized protein</fullName>
    </submittedName>
</protein>